<dbReference type="OrthoDB" id="9805924at2"/>
<dbReference type="PANTHER" id="PTHR43877">
    <property type="entry name" value="AMINOALKYLPHOSPHONATE N-ACETYLTRANSFERASE-RELATED-RELATED"/>
    <property type="match status" value="1"/>
</dbReference>
<reference evidence="4 5" key="1">
    <citation type="submission" date="2017-12" db="EMBL/GenBank/DDBJ databases">
        <title>Anaerobic carbon monoxide metabolism by Pleomorphomonas carboxyditropha sp. nov., a new mesophilic hydrogenogenic carboxidotroph.</title>
        <authorList>
            <person name="Esquivel-Elizondo S."/>
            <person name="Krajmalnik-Brown R."/>
        </authorList>
    </citation>
    <scope>NUCLEOTIDE SEQUENCE [LARGE SCALE GENOMIC DNA]</scope>
    <source>
        <strain evidence="4 5">R5-392</strain>
    </source>
</reference>
<feature type="domain" description="N-acetyltransferase" evidence="3">
    <location>
        <begin position="3"/>
        <end position="152"/>
    </location>
</feature>
<dbReference type="SUPFAM" id="SSF55729">
    <property type="entry name" value="Acyl-CoA N-acyltransferases (Nat)"/>
    <property type="match status" value="1"/>
</dbReference>
<dbReference type="InterPro" id="IPR050832">
    <property type="entry name" value="Bact_Acetyltransf"/>
</dbReference>
<evidence type="ECO:0000313" key="4">
    <source>
        <dbReference type="EMBL" id="PKR87468.1"/>
    </source>
</evidence>
<comment type="caution">
    <text evidence="4">The sequence shown here is derived from an EMBL/GenBank/DDBJ whole genome shotgun (WGS) entry which is preliminary data.</text>
</comment>
<sequence>MSLTIAAVTQADAHKLAPIIAAYAQAMKRGAPRRPDEYYAELLAVDPATEVLGAFVDEELVGFAVFFDLPDTMSGHRVGHLEDIYVLPAFRNRGIGRKFVEVLKIEGQSRGWDRLRWVVPPPVDAAATGLPTDSALYEEIATPSTSKLYDIIIDPLSRKS</sequence>
<dbReference type="Gene3D" id="3.40.630.30">
    <property type="match status" value="1"/>
</dbReference>
<keyword evidence="2" id="KW-0012">Acyltransferase</keyword>
<name>A0A1I4RMQ6_9HYPH</name>
<dbReference type="RefSeq" id="WP_101290979.1">
    <property type="nucleotide sequence ID" value="NZ_FOUQ01000002.1"/>
</dbReference>
<protein>
    <submittedName>
        <fullName evidence="4">GNAT family N-acetyltransferase</fullName>
    </submittedName>
</protein>
<evidence type="ECO:0000256" key="1">
    <source>
        <dbReference type="ARBA" id="ARBA00022679"/>
    </source>
</evidence>
<evidence type="ECO:0000313" key="5">
    <source>
        <dbReference type="Proteomes" id="UP000233491"/>
    </source>
</evidence>
<keyword evidence="5" id="KW-1185">Reference proteome</keyword>
<gene>
    <name evidence="4" type="ORF">CXZ10_19155</name>
</gene>
<dbReference type="Proteomes" id="UP000233491">
    <property type="component" value="Unassembled WGS sequence"/>
</dbReference>
<keyword evidence="1 4" id="KW-0808">Transferase</keyword>
<proteinExistence type="predicted"/>
<dbReference type="InterPro" id="IPR000182">
    <property type="entry name" value="GNAT_dom"/>
</dbReference>
<organism evidence="4 5">
    <name type="scientific">Pleomorphomonas diazotrophica</name>
    <dbReference type="NCBI Taxonomy" id="1166257"/>
    <lineage>
        <taxon>Bacteria</taxon>
        <taxon>Pseudomonadati</taxon>
        <taxon>Pseudomonadota</taxon>
        <taxon>Alphaproteobacteria</taxon>
        <taxon>Hyphomicrobiales</taxon>
        <taxon>Pleomorphomonadaceae</taxon>
        <taxon>Pleomorphomonas</taxon>
    </lineage>
</organism>
<dbReference type="EMBL" id="PJNW01000017">
    <property type="protein sequence ID" value="PKR87468.1"/>
    <property type="molecule type" value="Genomic_DNA"/>
</dbReference>
<dbReference type="PANTHER" id="PTHR43877:SF2">
    <property type="entry name" value="AMINOALKYLPHOSPHONATE N-ACETYLTRANSFERASE-RELATED"/>
    <property type="match status" value="1"/>
</dbReference>
<accession>A0A1I4RMQ6</accession>
<evidence type="ECO:0000256" key="2">
    <source>
        <dbReference type="ARBA" id="ARBA00023315"/>
    </source>
</evidence>
<dbReference type="InterPro" id="IPR016181">
    <property type="entry name" value="Acyl_CoA_acyltransferase"/>
</dbReference>
<dbReference type="Pfam" id="PF00583">
    <property type="entry name" value="Acetyltransf_1"/>
    <property type="match status" value="1"/>
</dbReference>
<dbReference type="PROSITE" id="PS51186">
    <property type="entry name" value="GNAT"/>
    <property type="match status" value="1"/>
</dbReference>
<dbReference type="GO" id="GO:0016747">
    <property type="term" value="F:acyltransferase activity, transferring groups other than amino-acyl groups"/>
    <property type="evidence" value="ECO:0007669"/>
    <property type="project" value="InterPro"/>
</dbReference>
<evidence type="ECO:0000259" key="3">
    <source>
        <dbReference type="PROSITE" id="PS51186"/>
    </source>
</evidence>
<dbReference type="AlphaFoldDB" id="A0A1I4RMQ6"/>
<dbReference type="CDD" id="cd04301">
    <property type="entry name" value="NAT_SF"/>
    <property type="match status" value="1"/>
</dbReference>